<dbReference type="EMBL" id="ONZP01001170">
    <property type="protein sequence ID" value="SPJ93292.1"/>
    <property type="molecule type" value="Genomic_DNA"/>
</dbReference>
<evidence type="ECO:0000313" key="1">
    <source>
        <dbReference type="EMBL" id="SPJ93292.1"/>
    </source>
</evidence>
<evidence type="ECO:0000313" key="2">
    <source>
        <dbReference type="Proteomes" id="UP001187734"/>
    </source>
</evidence>
<keyword evidence="2" id="KW-1185">Reference proteome</keyword>
<dbReference type="AlphaFoldDB" id="A0AAE8MML3"/>
<gene>
    <name evidence="1" type="ORF">FTOL_13898</name>
</gene>
<organism evidence="1 2">
    <name type="scientific">Fusarium torulosum</name>
    <dbReference type="NCBI Taxonomy" id="33205"/>
    <lineage>
        <taxon>Eukaryota</taxon>
        <taxon>Fungi</taxon>
        <taxon>Dikarya</taxon>
        <taxon>Ascomycota</taxon>
        <taxon>Pezizomycotina</taxon>
        <taxon>Sordariomycetes</taxon>
        <taxon>Hypocreomycetidae</taxon>
        <taxon>Hypocreales</taxon>
        <taxon>Nectriaceae</taxon>
        <taxon>Fusarium</taxon>
    </lineage>
</organism>
<name>A0AAE8MML3_9HYPO</name>
<accession>A0AAE8MML3</accession>
<dbReference type="Proteomes" id="UP001187734">
    <property type="component" value="Unassembled WGS sequence"/>
</dbReference>
<proteinExistence type="predicted"/>
<comment type="caution">
    <text evidence="1">The sequence shown here is derived from an EMBL/GenBank/DDBJ whole genome shotgun (WGS) entry which is preliminary data.</text>
</comment>
<reference evidence="1" key="1">
    <citation type="submission" date="2018-03" db="EMBL/GenBank/DDBJ databases">
        <authorList>
            <person name="Guldener U."/>
        </authorList>
    </citation>
    <scope>NUCLEOTIDE SEQUENCE</scope>
</reference>
<sequence>MSSGVGIGDILAAIQLANGIRKTFLGAPEQFSNISNKYDVIRNTDNDTNHLVWQSPKSFDHLIRYPTPTQELSAETHYISCF</sequence>
<protein>
    <submittedName>
        <fullName evidence="1">Uncharacterized protein</fullName>
    </submittedName>
</protein>